<reference evidence="6 7" key="1">
    <citation type="submission" date="2020-10" db="EMBL/GenBank/DDBJ databases">
        <title>Complete genome sequence of Paludibaculum fermentans P105T, a facultatively anaerobic acidobacterium capable of dissimilatory Fe(III) reduction.</title>
        <authorList>
            <person name="Dedysh S.N."/>
            <person name="Beletsky A.V."/>
            <person name="Kulichevskaya I.S."/>
            <person name="Mardanov A.V."/>
            <person name="Ravin N.V."/>
        </authorList>
    </citation>
    <scope>NUCLEOTIDE SEQUENCE [LARGE SCALE GENOMIC DNA]</scope>
    <source>
        <strain evidence="6 7">P105</strain>
    </source>
</reference>
<dbReference type="InterPro" id="IPR036704">
    <property type="entry name" value="RraA/RraA-like_sf"/>
</dbReference>
<protein>
    <recommendedName>
        <fullName evidence="2">Putative 4-hydroxy-4-methyl-2-oxoglutarate aldolase</fullName>
    </recommendedName>
    <alternativeName>
        <fullName evidence="3">Regulator of ribonuclease activity homolog</fullName>
    </alternativeName>
    <alternativeName>
        <fullName evidence="4">RraA-like protein</fullName>
    </alternativeName>
</protein>
<evidence type="ECO:0000256" key="2">
    <source>
        <dbReference type="ARBA" id="ARBA00016549"/>
    </source>
</evidence>
<sequence length="236" mass="26189">MVHLLPNDAASPFLELQGFDTCKIANAIEVLKLRLRNEGYTRPGLRCVTGGFPAIAGYAVTSKVRCADPPIRGTSHLELTDWWRKLQERPVPRIAVIEDIDPEPGQGAVLSQMHAEVLRSLRCCGVVTNGAVRNIPSLAAMSFPAFSCHVTMSHAYAHMVEYGVEVEILGLRVSPGDLIFADVHGMLSVPAEHIADILRVAREREQRLVRIIDLCRDGRFSFDRLKAEIQELENVQ</sequence>
<dbReference type="Pfam" id="PF03737">
    <property type="entry name" value="RraA-like"/>
    <property type="match status" value="1"/>
</dbReference>
<evidence type="ECO:0000256" key="4">
    <source>
        <dbReference type="ARBA" id="ARBA00030169"/>
    </source>
</evidence>
<dbReference type="RefSeq" id="WP_194453001.1">
    <property type="nucleotide sequence ID" value="NZ_CP063849.1"/>
</dbReference>
<comment type="cofactor">
    <cofactor evidence="1">
        <name>a divalent metal cation</name>
        <dbReference type="ChEBI" id="CHEBI:60240"/>
    </cofactor>
</comment>
<evidence type="ECO:0000256" key="1">
    <source>
        <dbReference type="ARBA" id="ARBA00001968"/>
    </source>
</evidence>
<dbReference type="InterPro" id="IPR005493">
    <property type="entry name" value="RraA/RraA-like"/>
</dbReference>
<dbReference type="PANTHER" id="PTHR33254">
    <property type="entry name" value="4-HYDROXY-4-METHYL-2-OXOGLUTARATE ALDOLASE 3-RELATED"/>
    <property type="match status" value="1"/>
</dbReference>
<dbReference type="PANTHER" id="PTHR33254:SF4">
    <property type="entry name" value="4-HYDROXY-4-METHYL-2-OXOGLUTARATE ALDOLASE 3-RELATED"/>
    <property type="match status" value="1"/>
</dbReference>
<feature type="binding site" evidence="5">
    <location>
        <position position="133"/>
    </location>
    <ligand>
        <name>substrate</name>
    </ligand>
</feature>
<evidence type="ECO:0000313" key="7">
    <source>
        <dbReference type="Proteomes" id="UP000593892"/>
    </source>
</evidence>
<accession>A0A7S7NX35</accession>
<dbReference type="Gene3D" id="3.50.30.40">
    <property type="entry name" value="Ribonuclease E inhibitor RraA/RraA-like"/>
    <property type="match status" value="1"/>
</dbReference>
<dbReference type="CDD" id="cd16841">
    <property type="entry name" value="RraA_family"/>
    <property type="match status" value="1"/>
</dbReference>
<dbReference type="SUPFAM" id="SSF89562">
    <property type="entry name" value="RraA-like"/>
    <property type="match status" value="1"/>
</dbReference>
<dbReference type="Proteomes" id="UP000593892">
    <property type="component" value="Chromosome"/>
</dbReference>
<keyword evidence="7" id="KW-1185">Reference proteome</keyword>
<organism evidence="6 7">
    <name type="scientific">Paludibaculum fermentans</name>
    <dbReference type="NCBI Taxonomy" id="1473598"/>
    <lineage>
        <taxon>Bacteria</taxon>
        <taxon>Pseudomonadati</taxon>
        <taxon>Acidobacteriota</taxon>
        <taxon>Terriglobia</taxon>
        <taxon>Bryobacterales</taxon>
        <taxon>Bryobacteraceae</taxon>
        <taxon>Paludibaculum</taxon>
    </lineage>
</organism>
<evidence type="ECO:0000313" key="6">
    <source>
        <dbReference type="EMBL" id="QOY91346.1"/>
    </source>
</evidence>
<dbReference type="KEGG" id="pfer:IRI77_15770"/>
<dbReference type="AlphaFoldDB" id="A0A7S7NX35"/>
<dbReference type="EMBL" id="CP063849">
    <property type="protein sequence ID" value="QOY91346.1"/>
    <property type="molecule type" value="Genomic_DNA"/>
</dbReference>
<evidence type="ECO:0000256" key="3">
    <source>
        <dbReference type="ARBA" id="ARBA00029596"/>
    </source>
</evidence>
<gene>
    <name evidence="6" type="ORF">IRI77_15770</name>
</gene>
<evidence type="ECO:0000256" key="5">
    <source>
        <dbReference type="PIRSR" id="PIRSR605493-1"/>
    </source>
</evidence>
<name>A0A7S7NX35_PALFE</name>
<proteinExistence type="predicted"/>